<proteinExistence type="predicted"/>
<sequence>MLAKLQQLQQEIYRYTTAEGKTYFPGYSPKLSFYQIGELFDVSFYGDGYDDDPNTLMSEISDGYNFAFCRLLDVLTSQEYADQLISISFDGPDEGANGTKSWDFTRLTNSGVSFPQLKSFKVKLTDPGDHNLNIIEGSGEEGEEMIAKLISKMPVLEELVLPSAPGKSFFEIGEHPLKHLTLQAGYGHQHFIENLANSNNFKGLKSLDYSDMMDLYDLPEDEFTPFHSYAALFVSTALLPVRHIKLRNTKLSQEQLFELQKLNDIQFLYIDVHGGRYVSHMMRQA</sequence>
<gene>
    <name evidence="1" type="ORF">SAMN04488522_1021024</name>
</gene>
<dbReference type="AlphaFoldDB" id="A0A1M5B4R5"/>
<keyword evidence="2" id="KW-1185">Reference proteome</keyword>
<protein>
    <submittedName>
        <fullName evidence="1">Uncharacterized protein</fullName>
    </submittedName>
</protein>
<dbReference type="RefSeq" id="WP_073231246.1">
    <property type="nucleotide sequence ID" value="NZ_FQUQ01000002.1"/>
</dbReference>
<name>A0A1M5B4R5_9SPHI</name>
<reference evidence="2" key="1">
    <citation type="submission" date="2016-11" db="EMBL/GenBank/DDBJ databases">
        <authorList>
            <person name="Varghese N."/>
            <person name="Submissions S."/>
        </authorList>
    </citation>
    <scope>NUCLEOTIDE SEQUENCE [LARGE SCALE GENOMIC DNA]</scope>
    <source>
        <strain evidence="2">DSM 16990</strain>
    </source>
</reference>
<evidence type="ECO:0000313" key="1">
    <source>
        <dbReference type="EMBL" id="SHF37493.1"/>
    </source>
</evidence>
<organism evidence="1 2">
    <name type="scientific">Pedobacter caeni</name>
    <dbReference type="NCBI Taxonomy" id="288992"/>
    <lineage>
        <taxon>Bacteria</taxon>
        <taxon>Pseudomonadati</taxon>
        <taxon>Bacteroidota</taxon>
        <taxon>Sphingobacteriia</taxon>
        <taxon>Sphingobacteriales</taxon>
        <taxon>Sphingobacteriaceae</taxon>
        <taxon>Pedobacter</taxon>
    </lineage>
</organism>
<dbReference type="Proteomes" id="UP000184287">
    <property type="component" value="Unassembled WGS sequence"/>
</dbReference>
<accession>A0A1M5B4R5</accession>
<dbReference type="OrthoDB" id="1422304at2"/>
<evidence type="ECO:0000313" key="2">
    <source>
        <dbReference type="Proteomes" id="UP000184287"/>
    </source>
</evidence>
<dbReference type="STRING" id="288992.SAMN04488522_1021024"/>
<dbReference type="EMBL" id="FQUQ01000002">
    <property type="protein sequence ID" value="SHF37493.1"/>
    <property type="molecule type" value="Genomic_DNA"/>
</dbReference>